<name>A1ZGZ5_MICM2</name>
<dbReference type="OrthoDB" id="9768064at2"/>
<dbReference type="SUPFAM" id="SSF102114">
    <property type="entry name" value="Radical SAM enzymes"/>
    <property type="match status" value="1"/>
</dbReference>
<accession>A1ZGZ5</accession>
<dbReference type="RefSeq" id="WP_002695163.1">
    <property type="nucleotide sequence ID" value="NZ_AAWS01000007.1"/>
</dbReference>
<evidence type="ECO:0000313" key="2">
    <source>
        <dbReference type="EMBL" id="EAY30264.1"/>
    </source>
</evidence>
<dbReference type="EMBL" id="AAWS01000007">
    <property type="protein sequence ID" value="EAY30264.1"/>
    <property type="molecule type" value="Genomic_DNA"/>
</dbReference>
<keyword evidence="1" id="KW-0479">Metal-binding</keyword>
<evidence type="ECO:0000313" key="3">
    <source>
        <dbReference type="Proteomes" id="UP000004095"/>
    </source>
</evidence>
<dbReference type="eggNOG" id="COG1509">
    <property type="taxonomic scope" value="Bacteria"/>
</dbReference>
<sequence>MKYISYNNHSFKKTKYYGRLSKAQQDDFDLLSNIFYFKTNNYVLDQLIDWDNLETDPLFRLNFLHKNVLSEADYQQLLSLYQAGASIEVLQPFIELIRKKTTPQIPYDEKCFPTAGGERIKGLYRSFNNVISLFPDPMLKTCHAYCSYCFRWIAFNNSEVQSYTSYKDPQTPVTYLKANPEINETLFTGADPLTLTAAKIKEYIDPLLTIDSVTTIRFNTKALTWWPFRFTTDKDAKNILELFKHIVASGRTLTFCAHLTHVKELQNDNVIEAVKNIQATGAKIICQGPVVEGINDTIEDWVNLWSQEVALGLQPYYMFVELNHNAEASFRIPLAKAVHIFQEAEKRVKGLQQPFNGPVFMNDVHCVSIDEVTDDNDAKQFALKCLASPYAESEGQVKHIPYDKDTRSAGNLVEMFMPEEHSKP</sequence>
<evidence type="ECO:0000256" key="1">
    <source>
        <dbReference type="ARBA" id="ARBA00022485"/>
    </source>
</evidence>
<evidence type="ECO:0008006" key="4">
    <source>
        <dbReference type="Google" id="ProtNLM"/>
    </source>
</evidence>
<keyword evidence="1" id="KW-0411">Iron-sulfur</keyword>
<dbReference type="InterPro" id="IPR058240">
    <property type="entry name" value="rSAM_sf"/>
</dbReference>
<gene>
    <name evidence="2" type="ORF">M23134_08088</name>
</gene>
<dbReference type="InterPro" id="IPR003739">
    <property type="entry name" value="Lys_aminomutase/Glu_NH3_mut"/>
</dbReference>
<dbReference type="GO" id="GO:0051539">
    <property type="term" value="F:4 iron, 4 sulfur cluster binding"/>
    <property type="evidence" value="ECO:0007669"/>
    <property type="project" value="UniProtKB-KW"/>
</dbReference>
<dbReference type="PANTHER" id="PTHR30538">
    <property type="entry name" value="LYSINE 2,3-AMINOMUTASE-RELATED"/>
    <property type="match status" value="1"/>
</dbReference>
<dbReference type="InterPro" id="IPR013785">
    <property type="entry name" value="Aldolase_TIM"/>
</dbReference>
<keyword evidence="1" id="KW-0408">Iron</keyword>
<dbReference type="PANTHER" id="PTHR30538:SF0">
    <property type="entry name" value="L-LYSINE 2,3-AMINOMUTASE AQ_1632-RELATED"/>
    <property type="match status" value="1"/>
</dbReference>
<organism evidence="2 3">
    <name type="scientific">Microscilla marina ATCC 23134</name>
    <dbReference type="NCBI Taxonomy" id="313606"/>
    <lineage>
        <taxon>Bacteria</taxon>
        <taxon>Pseudomonadati</taxon>
        <taxon>Bacteroidota</taxon>
        <taxon>Cytophagia</taxon>
        <taxon>Cytophagales</taxon>
        <taxon>Microscillaceae</taxon>
        <taxon>Microscilla</taxon>
    </lineage>
</organism>
<comment type="caution">
    <text evidence="2">The sequence shown here is derived from an EMBL/GenBank/DDBJ whole genome shotgun (WGS) entry which is preliminary data.</text>
</comment>
<dbReference type="Proteomes" id="UP000004095">
    <property type="component" value="Unassembled WGS sequence"/>
</dbReference>
<reference evidence="2 3" key="1">
    <citation type="submission" date="2007-01" db="EMBL/GenBank/DDBJ databases">
        <authorList>
            <person name="Haygood M."/>
            <person name="Podell S."/>
            <person name="Anderson C."/>
            <person name="Hopkinson B."/>
            <person name="Roe K."/>
            <person name="Barbeau K."/>
            <person name="Gaasterland T."/>
            <person name="Ferriera S."/>
            <person name="Johnson J."/>
            <person name="Kravitz S."/>
            <person name="Beeson K."/>
            <person name="Sutton G."/>
            <person name="Rogers Y.-H."/>
            <person name="Friedman R."/>
            <person name="Frazier M."/>
            <person name="Venter J.C."/>
        </authorList>
    </citation>
    <scope>NUCLEOTIDE SEQUENCE [LARGE SCALE GENOMIC DNA]</scope>
    <source>
        <strain evidence="2 3">ATCC 23134</strain>
    </source>
</reference>
<proteinExistence type="predicted"/>
<keyword evidence="1" id="KW-0004">4Fe-4S</keyword>
<protein>
    <recommendedName>
        <fullName evidence="4">Lysine 2,3-aminomutase</fullName>
    </recommendedName>
</protein>
<dbReference type="Gene3D" id="3.20.20.70">
    <property type="entry name" value="Aldolase class I"/>
    <property type="match status" value="1"/>
</dbReference>
<dbReference type="AlphaFoldDB" id="A1ZGZ5"/>
<keyword evidence="3" id="KW-1185">Reference proteome</keyword>